<keyword evidence="8" id="KW-0626">Porin</keyword>
<evidence type="ECO:0000256" key="10">
    <source>
        <dbReference type="ARBA" id="ARBA00023237"/>
    </source>
</evidence>
<dbReference type="PRINTS" id="PR00184">
    <property type="entry name" value="NEISSPPORIN"/>
</dbReference>
<name>A0A071M319_9BURK</name>
<dbReference type="Gene3D" id="2.40.160.10">
    <property type="entry name" value="Porin"/>
    <property type="match status" value="1"/>
</dbReference>
<dbReference type="OrthoDB" id="8982743at2"/>
<feature type="domain" description="Porin" evidence="12">
    <location>
        <begin position="12"/>
        <end position="343"/>
    </location>
</feature>
<evidence type="ECO:0000313" key="13">
    <source>
        <dbReference type="EMBL" id="KEA55324.1"/>
    </source>
</evidence>
<dbReference type="InterPro" id="IPR002299">
    <property type="entry name" value="Porin_Neis"/>
</dbReference>
<evidence type="ECO:0000256" key="3">
    <source>
        <dbReference type="ARBA" id="ARBA00022448"/>
    </source>
</evidence>
<evidence type="ECO:0000256" key="7">
    <source>
        <dbReference type="ARBA" id="ARBA00023065"/>
    </source>
</evidence>
<keyword evidence="9" id="KW-0472">Membrane</keyword>
<keyword evidence="3" id="KW-0813">Transport</keyword>
<organism evidence="13">
    <name type="scientific">Burkholderia cenocepacia</name>
    <dbReference type="NCBI Taxonomy" id="95486"/>
    <lineage>
        <taxon>Bacteria</taxon>
        <taxon>Pseudomonadati</taxon>
        <taxon>Pseudomonadota</taxon>
        <taxon>Betaproteobacteria</taxon>
        <taxon>Burkholderiales</taxon>
        <taxon>Burkholderiaceae</taxon>
        <taxon>Burkholderia</taxon>
        <taxon>Burkholderia cepacia complex</taxon>
    </lineage>
</organism>
<dbReference type="PRINTS" id="PR00182">
    <property type="entry name" value="ECOLNEIPORIN"/>
</dbReference>
<evidence type="ECO:0000256" key="8">
    <source>
        <dbReference type="ARBA" id="ARBA00023114"/>
    </source>
</evidence>
<evidence type="ECO:0000256" key="11">
    <source>
        <dbReference type="SAM" id="SignalP"/>
    </source>
</evidence>
<evidence type="ECO:0000259" key="12">
    <source>
        <dbReference type="Pfam" id="PF13609"/>
    </source>
</evidence>
<dbReference type="GO" id="GO:0046930">
    <property type="term" value="C:pore complex"/>
    <property type="evidence" value="ECO:0007669"/>
    <property type="project" value="UniProtKB-KW"/>
</dbReference>
<dbReference type="SUPFAM" id="SSF56935">
    <property type="entry name" value="Porins"/>
    <property type="match status" value="1"/>
</dbReference>
<evidence type="ECO:0000256" key="5">
    <source>
        <dbReference type="ARBA" id="ARBA00022692"/>
    </source>
</evidence>
<dbReference type="CDD" id="cd00342">
    <property type="entry name" value="gram_neg_porins"/>
    <property type="match status" value="1"/>
</dbReference>
<evidence type="ECO:0000256" key="9">
    <source>
        <dbReference type="ARBA" id="ARBA00023136"/>
    </source>
</evidence>
<dbReference type="InterPro" id="IPR001702">
    <property type="entry name" value="Porin_Gram-ve"/>
</dbReference>
<dbReference type="AlphaFoldDB" id="A0A071M319"/>
<comment type="subunit">
    <text evidence="2">Homotrimer.</text>
</comment>
<evidence type="ECO:0000256" key="4">
    <source>
        <dbReference type="ARBA" id="ARBA00022452"/>
    </source>
</evidence>
<comment type="caution">
    <text evidence="13">The sequence shown here is derived from an EMBL/GenBank/DDBJ whole genome shotgun (WGS) entry which is preliminary data.</text>
</comment>
<dbReference type="EMBL" id="JJOA01000056">
    <property type="protein sequence ID" value="KEA55324.1"/>
    <property type="molecule type" value="Genomic_DNA"/>
</dbReference>
<dbReference type="InterPro" id="IPR033900">
    <property type="entry name" value="Gram_neg_porin_domain"/>
</dbReference>
<feature type="chain" id="PRO_5001677327" evidence="11">
    <location>
        <begin position="21"/>
        <end position="382"/>
    </location>
</feature>
<evidence type="ECO:0000256" key="1">
    <source>
        <dbReference type="ARBA" id="ARBA00004571"/>
    </source>
</evidence>
<keyword evidence="6 11" id="KW-0732">Signal</keyword>
<dbReference type="InterPro" id="IPR023614">
    <property type="entry name" value="Porin_dom_sf"/>
</dbReference>
<proteinExistence type="predicted"/>
<dbReference type="GO" id="GO:0009279">
    <property type="term" value="C:cell outer membrane"/>
    <property type="evidence" value="ECO:0007669"/>
    <property type="project" value="UniProtKB-SubCell"/>
</dbReference>
<dbReference type="InterPro" id="IPR050298">
    <property type="entry name" value="Gram-neg_bact_OMP"/>
</dbReference>
<evidence type="ECO:0000256" key="2">
    <source>
        <dbReference type="ARBA" id="ARBA00011233"/>
    </source>
</evidence>
<comment type="subcellular location">
    <subcellularLocation>
        <location evidence="1">Cell outer membrane</location>
        <topology evidence="1">Multi-pass membrane protein</topology>
    </subcellularLocation>
</comment>
<keyword evidence="10" id="KW-0998">Cell outer membrane</keyword>
<gene>
    <name evidence="13" type="ORF">DT99_32430</name>
</gene>
<dbReference type="Pfam" id="PF13609">
    <property type="entry name" value="Porin_4"/>
    <property type="match status" value="1"/>
</dbReference>
<keyword evidence="7" id="KW-0406">Ion transport</keyword>
<dbReference type="GO" id="GO:0034220">
    <property type="term" value="P:monoatomic ion transmembrane transport"/>
    <property type="evidence" value="ECO:0007669"/>
    <property type="project" value="InterPro"/>
</dbReference>
<dbReference type="PANTHER" id="PTHR34501">
    <property type="entry name" value="PROTEIN YDDL-RELATED"/>
    <property type="match status" value="1"/>
</dbReference>
<sequence>MRMRWGIIAPATLLAATAHAQSSVTLYGKIEDGINYTSNARGHGTVQLQSGYDYGSRWGIKGTEDLGGGYQAIFTLESGFDVNTGKMNQGGREFGRQAFVGIASDRYGTLTFGRQYDPSVDIFSPLTANGNWTGYLFSHPYDNDNTDYSFRVNNAVKYVSPVWHGVTAEAMYGFSNQAGGFANNRLYGAALQYQQGGLTVGASYLKINHASNADSTGAITGDNTFDASSQQNIGIGVNYAFSNALVGFTYSHVDVYDPTSNAYFTGTTQPAGGAWKSWKFDNFEVNGLYHFTTAFYIGAAYTYTQARVASTVGAFNPKWHQLSTKLNYDLSKRTSVFVEGVYQHAMNAHTGTDFDYAYIPGAADISSGPNQYVARIALLHHF</sequence>
<evidence type="ECO:0000256" key="6">
    <source>
        <dbReference type="ARBA" id="ARBA00022729"/>
    </source>
</evidence>
<keyword evidence="5" id="KW-0812">Transmembrane</keyword>
<dbReference type="GO" id="GO:0015288">
    <property type="term" value="F:porin activity"/>
    <property type="evidence" value="ECO:0007669"/>
    <property type="project" value="UniProtKB-KW"/>
</dbReference>
<reference evidence="13" key="1">
    <citation type="submission" date="2014-04" db="EMBL/GenBank/DDBJ databases">
        <title>In planta biocontrol of soil-borne Fusarium wilt of banana through a plant endophytic bacterium, Burkholderia cenocepacia 869T2.</title>
        <authorList>
            <person name="Ho Y.-N."/>
            <person name="Chiang H.-M."/>
            <person name="Chao C.-P."/>
            <person name="Su C.-C."/>
            <person name="Hsu H.-F."/>
            <person name="Guo C.-T."/>
            <person name="Hsieh J.-L."/>
            <person name="Huang C.-C."/>
        </authorList>
    </citation>
    <scope>NUCLEOTIDE SEQUENCE [LARGE SCALE GENOMIC DNA]</scope>
    <source>
        <strain evidence="13">869T2</strain>
    </source>
</reference>
<accession>A0A071M319</accession>
<keyword evidence="4" id="KW-1134">Transmembrane beta strand</keyword>
<protein>
    <submittedName>
        <fullName evidence="13">Membrane protein</fullName>
    </submittedName>
</protein>
<feature type="signal peptide" evidence="11">
    <location>
        <begin position="1"/>
        <end position="20"/>
    </location>
</feature>
<dbReference type="PANTHER" id="PTHR34501:SF9">
    <property type="entry name" value="MAJOR OUTER MEMBRANE PROTEIN P.IA"/>
    <property type="match status" value="1"/>
</dbReference>